<dbReference type="Gene3D" id="3.40.50.720">
    <property type="entry name" value="NAD(P)-binding Rossmann-like Domain"/>
    <property type="match status" value="1"/>
</dbReference>
<evidence type="ECO:0000256" key="2">
    <source>
        <dbReference type="ARBA" id="ARBA00023002"/>
    </source>
</evidence>
<dbReference type="SUPFAM" id="SSF51735">
    <property type="entry name" value="NAD(P)-binding Rossmann-fold domains"/>
    <property type="match status" value="1"/>
</dbReference>
<dbReference type="PATRIC" id="fig|1427984.3.peg.209"/>
<dbReference type="RefSeq" id="WP_128571625.1">
    <property type="nucleotide sequence ID" value="NZ_CP006932.1"/>
</dbReference>
<dbReference type="EMBL" id="CP006932">
    <property type="protein sequence ID" value="AHK22331.1"/>
    <property type="molecule type" value="Genomic_DNA"/>
</dbReference>
<dbReference type="eggNOG" id="COG0300">
    <property type="taxonomic scope" value="Bacteria"/>
</dbReference>
<dbReference type="InterPro" id="IPR020904">
    <property type="entry name" value="Sc_DH/Rdtase_CS"/>
</dbReference>
<dbReference type="InterPro" id="IPR002347">
    <property type="entry name" value="SDR_fam"/>
</dbReference>
<dbReference type="PANTHER" id="PTHR42901">
    <property type="entry name" value="ALCOHOL DEHYDROGENASE"/>
    <property type="match status" value="1"/>
</dbReference>
<dbReference type="OrthoDB" id="9775296at2"/>
<dbReference type="EC" id="1.-.-.-" evidence="4"/>
<dbReference type="STRING" id="1427984.X271_00222"/>
<dbReference type="HOGENOM" id="CLU_609280_0_0_14"/>
<evidence type="ECO:0000256" key="3">
    <source>
        <dbReference type="RuleBase" id="RU000363"/>
    </source>
</evidence>
<dbReference type="Proteomes" id="UP000019450">
    <property type="component" value="Chromosome"/>
</dbReference>
<dbReference type="GO" id="GO:0016491">
    <property type="term" value="F:oxidoreductase activity"/>
    <property type="evidence" value="ECO:0007669"/>
    <property type="project" value="UniProtKB-KW"/>
</dbReference>
<keyword evidence="2 4" id="KW-0560">Oxidoreductase</keyword>
<dbReference type="InterPro" id="IPR036291">
    <property type="entry name" value="NAD(P)-bd_dom_sf"/>
</dbReference>
<evidence type="ECO:0000256" key="1">
    <source>
        <dbReference type="ARBA" id="ARBA00006484"/>
    </source>
</evidence>
<organism evidence="4 5">
    <name type="scientific">Candidatus Hepatoplasma crinochetorum Av</name>
    <dbReference type="NCBI Taxonomy" id="1427984"/>
    <lineage>
        <taxon>Bacteria</taxon>
        <taxon>Bacillati</taxon>
        <taxon>Mycoplasmatota</taxon>
        <taxon>Mollicutes</taxon>
        <taxon>Candidatus Hepatoplasmataceae</taxon>
        <taxon>Candidatus Hepatoplasma</taxon>
    </lineage>
</organism>
<dbReference type="Pfam" id="PF00106">
    <property type="entry name" value="adh_short"/>
    <property type="match status" value="1"/>
</dbReference>
<dbReference type="KEGG" id="hcr:X271_00222"/>
<protein>
    <submittedName>
        <fullName evidence="4">Putative oxidoreductase</fullName>
        <ecNumber evidence="4">1.-.-.-</ecNumber>
    </submittedName>
</protein>
<dbReference type="PRINTS" id="PR00081">
    <property type="entry name" value="GDHRDH"/>
</dbReference>
<reference evidence="4 5" key="1">
    <citation type="journal article" date="2014" name="Genome Biol. Evol.">
        <title>Phylogenomics of "Candidatus Hepatoplasma crinochetorum," a Lineage of Mollicutes Associated with Noninsect Arthropods.</title>
        <authorList>
            <person name="Leclercq S."/>
            <person name="Dittmer J."/>
            <person name="Bouchon D."/>
            <person name="Cordaux R."/>
        </authorList>
    </citation>
    <scope>NUCLEOTIDE SEQUENCE [LARGE SCALE GENOMIC DNA]</scope>
    <source>
        <strain evidence="4 5">Av</strain>
    </source>
</reference>
<name>W8GMS5_9MOLU</name>
<evidence type="ECO:0000313" key="4">
    <source>
        <dbReference type="EMBL" id="AHK22331.1"/>
    </source>
</evidence>
<keyword evidence="5" id="KW-1185">Reference proteome</keyword>
<sequence>MKEKNFDKFNLLEIKFKIFISEKVGINVLEQFKNWTNKYQNFIEYQRIDCKDKYFEKYDNFLIDENDTKYFSNLKKKFKKYVNANLKVKNKEVIYLNDNKILDYKYKDSENKNRPYFINDPNTKNNHKVVIYQISSKERPSLKKIEINNHICYLNSEEPITVNKFKLFKIILESNSVKNNIIWCRKIINMKYTLITGASSGIGKALAEKFAREGHNLIIAARRTNLLNEIKNQLESKYKIDVIVFTIDLSNSDQIKKFYQDVKKYQIEIFINNAGFGDQNLVWEANIDKTEKMLDLNIKALTLLSMMFIKDNLDKDAQLINVSSVGGYKILPTAITYCSTKVFVSAWTENVAKELQKLNKKIKVKVMAPAGTSTEFAERASKKSNLPKDWINNYKSWERKSAEELAEDTYILYKSNNILGIIDNHNKLKLSNDYYTNIDSRDTNPELIK</sequence>
<proteinExistence type="inferred from homology"/>
<comment type="similarity">
    <text evidence="1 3">Belongs to the short-chain dehydrogenases/reductases (SDR) family.</text>
</comment>
<dbReference type="PROSITE" id="PS00061">
    <property type="entry name" value="ADH_SHORT"/>
    <property type="match status" value="1"/>
</dbReference>
<accession>W8GMS5</accession>
<evidence type="ECO:0000313" key="5">
    <source>
        <dbReference type="Proteomes" id="UP000019450"/>
    </source>
</evidence>
<dbReference type="AlphaFoldDB" id="W8GMS5"/>
<dbReference type="PANTHER" id="PTHR42901:SF1">
    <property type="entry name" value="ALCOHOL DEHYDROGENASE"/>
    <property type="match status" value="1"/>
</dbReference>
<gene>
    <name evidence="4" type="ORF">X271_00222</name>
</gene>
<dbReference type="PRINTS" id="PR00080">
    <property type="entry name" value="SDRFAMILY"/>
</dbReference>